<reference evidence="8" key="2">
    <citation type="submission" date="2020-03" db="EMBL/GenBank/DDBJ databases">
        <title>Walnut 2.0.</title>
        <authorList>
            <person name="Marrano A."/>
            <person name="Britton M."/>
            <person name="Zimin A.V."/>
            <person name="Zaini P.A."/>
            <person name="Workman R."/>
            <person name="Puiu D."/>
            <person name="Bianco L."/>
            <person name="Allen B.J."/>
            <person name="Troggio M."/>
            <person name="Leslie C.A."/>
            <person name="Timp W."/>
            <person name="Dendekar A."/>
            <person name="Salzberg S.L."/>
            <person name="Neale D.B."/>
        </authorList>
    </citation>
    <scope>NUCLEOTIDE SEQUENCE</scope>
    <source>
        <tissue evidence="8">Leaves</tissue>
    </source>
</reference>
<dbReference type="Proteomes" id="UP000619265">
    <property type="component" value="Unassembled WGS sequence"/>
</dbReference>
<dbReference type="InterPro" id="IPR017423">
    <property type="entry name" value="TRM6"/>
</dbReference>
<evidence type="ECO:0000256" key="4">
    <source>
        <dbReference type="ARBA" id="ARBA00022694"/>
    </source>
</evidence>
<dbReference type="GO" id="GO:0031515">
    <property type="term" value="C:tRNA (m1A) methyltransferase complex"/>
    <property type="evidence" value="ECO:0007669"/>
    <property type="project" value="InterPro"/>
</dbReference>
<organism evidence="8 9">
    <name type="scientific">Juglans regia</name>
    <name type="common">English walnut</name>
    <dbReference type="NCBI Taxonomy" id="51240"/>
    <lineage>
        <taxon>Eukaryota</taxon>
        <taxon>Viridiplantae</taxon>
        <taxon>Streptophyta</taxon>
        <taxon>Embryophyta</taxon>
        <taxon>Tracheophyta</taxon>
        <taxon>Spermatophyta</taxon>
        <taxon>Magnoliopsida</taxon>
        <taxon>eudicotyledons</taxon>
        <taxon>Gunneridae</taxon>
        <taxon>Pentapetalae</taxon>
        <taxon>rosids</taxon>
        <taxon>fabids</taxon>
        <taxon>Fagales</taxon>
        <taxon>Juglandaceae</taxon>
        <taxon>Juglans</taxon>
    </lineage>
</organism>
<dbReference type="PANTHER" id="PTHR12945">
    <property type="entry name" value="TRANSLATION INITIATION FACTOR EIF3-RELATED"/>
    <property type="match status" value="1"/>
</dbReference>
<keyword evidence="7" id="KW-0472">Membrane</keyword>
<evidence type="ECO:0000256" key="7">
    <source>
        <dbReference type="SAM" id="Phobius"/>
    </source>
</evidence>
<sequence length="197" mass="22224">MDIVRIFNFSDEVCNRIVRAALTELSLTPTVTLEQIHQQENELNMECLSNPQMSSSVSIEEISPSEKEISVPVPENVVSLVNKMGKSTKAGNKASQQAIELWKENGFSSLIIAAPELDIWSLLQDIWPLLSNSAPFAIYHQYLQPLATCMHNLQLGKMAIGLQISEPWLREYQVFCLVSMYISLAVLVYDLYLLQMC</sequence>
<proteinExistence type="inferred from homology"/>
<dbReference type="PANTHER" id="PTHR12945:SF0">
    <property type="entry name" value="TRNA (ADENINE(58)-N(1))-METHYLTRANSFERASE NON-CATALYTIC SUBUNIT TRM6"/>
    <property type="match status" value="1"/>
</dbReference>
<reference evidence="8" key="1">
    <citation type="submission" date="2015-10" db="EMBL/GenBank/DDBJ databases">
        <authorList>
            <person name="Martinez-Garcia P.J."/>
            <person name="Crepeau M.W."/>
            <person name="Puiu D."/>
            <person name="Gonzalez-Ibeas D."/>
            <person name="Whalen J."/>
            <person name="Stevens K."/>
            <person name="Paul R."/>
            <person name="Butterfield T."/>
            <person name="Britton M."/>
            <person name="Reagan R."/>
            <person name="Chakraborty S."/>
            <person name="Walawage S.L."/>
            <person name="Vasquez-Gross H.A."/>
            <person name="Cardeno C."/>
            <person name="Famula R."/>
            <person name="Pratt K."/>
            <person name="Kuruganti S."/>
            <person name="Aradhya M.K."/>
            <person name="Leslie C.A."/>
            <person name="Dandekar A.M."/>
            <person name="Salzberg S.L."/>
            <person name="Wegrzyn J.L."/>
            <person name="Langley C.H."/>
            <person name="Neale D.B."/>
        </authorList>
    </citation>
    <scope>NUCLEOTIDE SEQUENCE</scope>
    <source>
        <tissue evidence="8">Leaves</tissue>
    </source>
</reference>
<feature type="transmembrane region" description="Helical" evidence="7">
    <location>
        <begin position="172"/>
        <end position="194"/>
    </location>
</feature>
<dbReference type="GO" id="GO:0030488">
    <property type="term" value="P:tRNA methylation"/>
    <property type="evidence" value="ECO:0007669"/>
    <property type="project" value="InterPro"/>
</dbReference>
<evidence type="ECO:0000313" key="9">
    <source>
        <dbReference type="Proteomes" id="UP000619265"/>
    </source>
</evidence>
<evidence type="ECO:0000256" key="6">
    <source>
        <dbReference type="ARBA" id="ARBA00032319"/>
    </source>
</evidence>
<dbReference type="EMBL" id="LIHL02000008">
    <property type="protein sequence ID" value="KAF5462116.1"/>
    <property type="molecule type" value="Genomic_DNA"/>
</dbReference>
<keyword evidence="4" id="KW-0819">tRNA processing</keyword>
<name>A0A833X745_JUGRE</name>
<protein>
    <recommendedName>
        <fullName evidence="3">tRNA (adenine(58)-N(1))-methyltransferase non-catalytic subunit TRM6</fullName>
    </recommendedName>
    <alternativeName>
        <fullName evidence="6">tRNA(m1A58)-methyltransferase subunit TRM6</fullName>
    </alternativeName>
</protein>
<dbReference type="GO" id="GO:0005634">
    <property type="term" value="C:nucleus"/>
    <property type="evidence" value="ECO:0007669"/>
    <property type="project" value="UniProtKB-SubCell"/>
</dbReference>
<comment type="caution">
    <text evidence="8">The sequence shown here is derived from an EMBL/GenBank/DDBJ whole genome shotgun (WGS) entry which is preliminary data.</text>
</comment>
<comment type="similarity">
    <text evidence="2">Belongs to the TRM6/GCD10 family.</text>
</comment>
<dbReference type="Gramene" id="Jr08_08500_p1">
    <property type="protein sequence ID" value="cds.Jr08_08500_p1"/>
    <property type="gene ID" value="Jr08_08500"/>
</dbReference>
<evidence type="ECO:0000256" key="2">
    <source>
        <dbReference type="ARBA" id="ARBA00008320"/>
    </source>
</evidence>
<comment type="subcellular location">
    <subcellularLocation>
        <location evidence="1">Nucleus</location>
    </subcellularLocation>
</comment>
<evidence type="ECO:0000313" key="8">
    <source>
        <dbReference type="EMBL" id="KAF5462116.1"/>
    </source>
</evidence>
<keyword evidence="5" id="KW-0539">Nucleus</keyword>
<accession>A0A833X745</accession>
<keyword evidence="7" id="KW-0812">Transmembrane</keyword>
<keyword evidence="7" id="KW-1133">Transmembrane helix</keyword>
<gene>
    <name evidence="8" type="ORF">F2P56_018154</name>
</gene>
<dbReference type="AlphaFoldDB" id="A0A833X745"/>
<evidence type="ECO:0000256" key="3">
    <source>
        <dbReference type="ARBA" id="ARBA00021704"/>
    </source>
</evidence>
<evidence type="ECO:0000256" key="1">
    <source>
        <dbReference type="ARBA" id="ARBA00004123"/>
    </source>
</evidence>
<evidence type="ECO:0000256" key="5">
    <source>
        <dbReference type="ARBA" id="ARBA00023242"/>
    </source>
</evidence>